<dbReference type="AlphaFoldDB" id="A0A9D1SKR3"/>
<dbReference type="InterPro" id="IPR045864">
    <property type="entry name" value="aa-tRNA-synth_II/BPL/LPL"/>
</dbReference>
<feature type="binding site" evidence="7">
    <location>
        <begin position="227"/>
        <end position="229"/>
    </location>
    <ligand>
        <name>ATP</name>
        <dbReference type="ChEBI" id="CHEBI:30616"/>
    </ligand>
</feature>
<feature type="binding site" evidence="7">
    <location>
        <position position="497"/>
    </location>
    <ligand>
        <name>L-aspartate</name>
        <dbReference type="ChEBI" id="CHEBI:29991"/>
    </ligand>
</feature>
<accession>A0A9D1SKR3</accession>
<reference evidence="9" key="2">
    <citation type="journal article" date="2021" name="PeerJ">
        <title>Extensive microbial diversity within the chicken gut microbiome revealed by metagenomics and culture.</title>
        <authorList>
            <person name="Gilroy R."/>
            <person name="Ravi A."/>
            <person name="Getino M."/>
            <person name="Pursley I."/>
            <person name="Horton D.L."/>
            <person name="Alikhan N.F."/>
            <person name="Baker D."/>
            <person name="Gharbi K."/>
            <person name="Hall N."/>
            <person name="Watson M."/>
            <person name="Adriaenssens E.M."/>
            <person name="Foster-Nyarko E."/>
            <person name="Jarju S."/>
            <person name="Secka A."/>
            <person name="Antonio M."/>
            <person name="Oren A."/>
            <person name="Chaudhuri R.R."/>
            <person name="La Ragione R."/>
            <person name="Hildebrand F."/>
            <person name="Pallen M.J."/>
        </authorList>
    </citation>
    <scope>NUCLEOTIDE SEQUENCE</scope>
    <source>
        <strain evidence="9">9366</strain>
    </source>
</reference>
<comment type="subunit">
    <text evidence="7">Homodimer.</text>
</comment>
<dbReference type="GO" id="GO:0003676">
    <property type="term" value="F:nucleic acid binding"/>
    <property type="evidence" value="ECO:0007669"/>
    <property type="project" value="InterPro"/>
</dbReference>
<dbReference type="CDD" id="cd00777">
    <property type="entry name" value="AspRS_core"/>
    <property type="match status" value="1"/>
</dbReference>
<dbReference type="PANTHER" id="PTHR22594:SF5">
    <property type="entry name" value="ASPARTATE--TRNA LIGASE, MITOCHONDRIAL"/>
    <property type="match status" value="1"/>
</dbReference>
<dbReference type="InterPro" id="IPR047089">
    <property type="entry name" value="Asp-tRNA-ligase_1_N"/>
</dbReference>
<dbReference type="NCBIfam" id="TIGR00459">
    <property type="entry name" value="aspS_bact"/>
    <property type="match status" value="1"/>
</dbReference>
<evidence type="ECO:0000259" key="8">
    <source>
        <dbReference type="PROSITE" id="PS50862"/>
    </source>
</evidence>
<dbReference type="InterPro" id="IPR004524">
    <property type="entry name" value="Asp-tRNA-ligase_1"/>
</dbReference>
<dbReference type="InterPro" id="IPR012340">
    <property type="entry name" value="NA-bd_OB-fold"/>
</dbReference>
<sequence>MSELLNGAKRTHMCGVLRASDEGKRSVVMGFVAKFRDLGNLIFIDVRDRTGIVQVAFDSACDEKLFEKAKTLHGEYVVCCSGTVRGRGGNINKNLPTGEIEILADDLKILSEAEVAPFVVCEDIKAAETLRLKYRYLDLRRAYLQQKLIMRDKITRIVRNFLADNGFLEIETPFLGKSTPEGARDYLVPSRVHPGEFYALPQSPQIYKQLLMIAGMDRYYQIARCFRDEDLRANRQPEFTQIDMEMSYVEDSEDVMEVAEEMIKKVFSECCGLKFEGKFRRIPYAEAMARWGSDKPDTRFALELNDLTDIVKGCGFSVFAAAAEKGAVKAINAKGLGKVMTRKDIDACADFAKGYGLGGLAFANYKSEGVTASFYKFLTKETIEKIEEKLKPEEGDILFFAAGEKGGVVTDCLGGLRCYLADKYSLYDKSKFDFLWVVDFPMFEYSEEEGRLVAVHHPFTSVKSEDIALLDSDPLKARANAYDLVINGQEAGGGSIRIHDPAMQSKMFEKLGMSDEDIKERFGFFVDAFKYGAPPHGGLAFGLDRLVMLVTGCDNIKDVIAFPKIQNASCLMTGAPAKVDDKQLAELSIDINGAKIEK</sequence>
<keyword evidence="6 7" id="KW-0030">Aminoacyl-tRNA synthetase</keyword>
<dbReference type="GO" id="GO:0016740">
    <property type="term" value="F:transferase activity"/>
    <property type="evidence" value="ECO:0007669"/>
    <property type="project" value="UniProtKB-ARBA"/>
</dbReference>
<feature type="binding site" evidence="7">
    <location>
        <position position="490"/>
    </location>
    <ligand>
        <name>ATP</name>
        <dbReference type="ChEBI" id="CHEBI:30616"/>
    </ligand>
</feature>
<evidence type="ECO:0000256" key="4">
    <source>
        <dbReference type="ARBA" id="ARBA00022840"/>
    </source>
</evidence>
<evidence type="ECO:0000256" key="5">
    <source>
        <dbReference type="ARBA" id="ARBA00022917"/>
    </source>
</evidence>
<dbReference type="CDD" id="cd04317">
    <property type="entry name" value="EcAspRS_like_N"/>
    <property type="match status" value="1"/>
</dbReference>
<dbReference type="Pfam" id="PF02938">
    <property type="entry name" value="GAD"/>
    <property type="match status" value="1"/>
</dbReference>
<dbReference type="GO" id="GO:0050560">
    <property type="term" value="F:aspartate-tRNA(Asn) ligase activity"/>
    <property type="evidence" value="ECO:0007669"/>
    <property type="project" value="UniProtKB-EC"/>
</dbReference>
<dbReference type="EC" id="6.1.1.23" evidence="7"/>
<dbReference type="NCBIfam" id="NF001750">
    <property type="entry name" value="PRK00476.1"/>
    <property type="match status" value="1"/>
</dbReference>
<comment type="catalytic activity">
    <reaction evidence="7">
        <text>tRNA(Asx) + L-aspartate + ATP = L-aspartyl-tRNA(Asx) + AMP + diphosphate</text>
        <dbReference type="Rhea" id="RHEA:18349"/>
        <dbReference type="Rhea" id="RHEA-COMP:9710"/>
        <dbReference type="Rhea" id="RHEA-COMP:9711"/>
        <dbReference type="ChEBI" id="CHEBI:29991"/>
        <dbReference type="ChEBI" id="CHEBI:30616"/>
        <dbReference type="ChEBI" id="CHEBI:33019"/>
        <dbReference type="ChEBI" id="CHEBI:78442"/>
        <dbReference type="ChEBI" id="CHEBI:78516"/>
        <dbReference type="ChEBI" id="CHEBI:456215"/>
        <dbReference type="EC" id="6.1.1.23"/>
    </reaction>
</comment>
<evidence type="ECO:0000256" key="1">
    <source>
        <dbReference type="ARBA" id="ARBA00006303"/>
    </source>
</evidence>
<evidence type="ECO:0000313" key="10">
    <source>
        <dbReference type="Proteomes" id="UP000824145"/>
    </source>
</evidence>
<feature type="binding site" evidence="7">
    <location>
        <position position="227"/>
    </location>
    <ligand>
        <name>L-aspartate</name>
        <dbReference type="ChEBI" id="CHEBI:29991"/>
    </ligand>
</feature>
<feature type="binding site" evidence="7">
    <location>
        <position position="236"/>
    </location>
    <ligand>
        <name>ATP</name>
        <dbReference type="ChEBI" id="CHEBI:30616"/>
    </ligand>
</feature>
<dbReference type="InterPro" id="IPR004364">
    <property type="entry name" value="Aa-tRNA-synt_II"/>
</dbReference>
<dbReference type="InterPro" id="IPR004365">
    <property type="entry name" value="NA-bd_OB_tRNA"/>
</dbReference>
<dbReference type="Gene3D" id="3.30.1360.30">
    <property type="entry name" value="GAD-like domain"/>
    <property type="match status" value="1"/>
</dbReference>
<organism evidence="9 10">
    <name type="scientific">Candidatus Caccalectryoclostridium excrementigallinarum</name>
    <dbReference type="NCBI Taxonomy" id="2840710"/>
    <lineage>
        <taxon>Bacteria</taxon>
        <taxon>Bacillati</taxon>
        <taxon>Bacillota</taxon>
        <taxon>Clostridia</taxon>
        <taxon>Christensenellales</taxon>
        <taxon>Christensenellaceae</taxon>
        <taxon>Christensenellaceae incertae sedis</taxon>
        <taxon>Candidatus Caccalectryoclostridium</taxon>
    </lineage>
</organism>
<dbReference type="Proteomes" id="UP000824145">
    <property type="component" value="Unassembled WGS sequence"/>
</dbReference>
<evidence type="ECO:0000256" key="7">
    <source>
        <dbReference type="HAMAP-Rule" id="MF_00044"/>
    </source>
</evidence>
<dbReference type="GO" id="GO:0006422">
    <property type="term" value="P:aspartyl-tRNA aminoacylation"/>
    <property type="evidence" value="ECO:0007669"/>
    <property type="project" value="UniProtKB-UniRule"/>
</dbReference>
<comment type="caution">
    <text evidence="9">The sequence shown here is derived from an EMBL/GenBank/DDBJ whole genome shotgun (WGS) entry which is preliminary data.</text>
</comment>
<dbReference type="GO" id="GO:0005737">
    <property type="term" value="C:cytoplasm"/>
    <property type="evidence" value="ECO:0007669"/>
    <property type="project" value="UniProtKB-SubCell"/>
</dbReference>
<evidence type="ECO:0000256" key="6">
    <source>
        <dbReference type="ARBA" id="ARBA00023146"/>
    </source>
</evidence>
<keyword evidence="4 7" id="KW-0067">ATP-binding</keyword>
<dbReference type="SUPFAM" id="SSF50249">
    <property type="entry name" value="Nucleic acid-binding proteins"/>
    <property type="match status" value="1"/>
</dbReference>
<dbReference type="GO" id="GO:0005524">
    <property type="term" value="F:ATP binding"/>
    <property type="evidence" value="ECO:0007669"/>
    <property type="project" value="UniProtKB-UniRule"/>
</dbReference>
<dbReference type="SUPFAM" id="SSF55261">
    <property type="entry name" value="GAD domain-like"/>
    <property type="match status" value="1"/>
</dbReference>
<dbReference type="EMBL" id="DVNJ01000031">
    <property type="protein sequence ID" value="HIU63217.1"/>
    <property type="molecule type" value="Genomic_DNA"/>
</dbReference>
<feature type="site" description="Important for tRNA non-discrimination" evidence="7">
    <location>
        <position position="89"/>
    </location>
</feature>
<feature type="domain" description="Aminoacyl-transfer RNA synthetases class-II family profile" evidence="8">
    <location>
        <begin position="150"/>
        <end position="563"/>
    </location>
</feature>
<feature type="binding site" evidence="7">
    <location>
        <position position="456"/>
    </location>
    <ligand>
        <name>L-aspartate</name>
        <dbReference type="ChEBI" id="CHEBI:29991"/>
    </ligand>
</feature>
<feature type="binding site" evidence="7">
    <location>
        <begin position="542"/>
        <end position="545"/>
    </location>
    <ligand>
        <name>ATP</name>
        <dbReference type="ChEBI" id="CHEBI:30616"/>
    </ligand>
</feature>
<protein>
    <recommendedName>
        <fullName evidence="7">Aspartate--tRNA(Asp/Asn) ligase</fullName>
        <ecNumber evidence="7">6.1.1.23</ecNumber>
    </recommendedName>
    <alternativeName>
        <fullName evidence="7">Aspartyl-tRNA synthetase</fullName>
        <shortName evidence="7">AspRS</shortName>
    </alternativeName>
    <alternativeName>
        <fullName evidence="7">Non-discriminating aspartyl-tRNA synthetase</fullName>
        <shortName evidence="7">ND-AspRS</shortName>
    </alternativeName>
</protein>
<dbReference type="PANTHER" id="PTHR22594">
    <property type="entry name" value="ASPARTYL/LYSYL-TRNA SYNTHETASE"/>
    <property type="match status" value="1"/>
</dbReference>
<dbReference type="InterPro" id="IPR002312">
    <property type="entry name" value="Asp/Asn-tRNA-synth_IIb"/>
</dbReference>
<keyword evidence="3 7" id="KW-0547">Nucleotide-binding</keyword>
<evidence type="ECO:0000256" key="2">
    <source>
        <dbReference type="ARBA" id="ARBA00022598"/>
    </source>
</evidence>
<dbReference type="Gene3D" id="2.40.50.140">
    <property type="entry name" value="Nucleic acid-binding proteins"/>
    <property type="match status" value="1"/>
</dbReference>
<reference evidence="9" key="1">
    <citation type="submission" date="2020-10" db="EMBL/GenBank/DDBJ databases">
        <authorList>
            <person name="Gilroy R."/>
        </authorList>
    </citation>
    <scope>NUCLEOTIDE SEQUENCE</scope>
    <source>
        <strain evidence="9">9366</strain>
    </source>
</reference>
<feature type="region of interest" description="Aspartate" evidence="7">
    <location>
        <begin position="205"/>
        <end position="208"/>
    </location>
</feature>
<evidence type="ECO:0000313" key="9">
    <source>
        <dbReference type="EMBL" id="HIU63217.1"/>
    </source>
</evidence>
<dbReference type="Gene3D" id="3.30.930.10">
    <property type="entry name" value="Bira Bifunctional Protein, Domain 2"/>
    <property type="match status" value="1"/>
</dbReference>
<dbReference type="Pfam" id="PF01336">
    <property type="entry name" value="tRNA_anti-codon"/>
    <property type="match status" value="1"/>
</dbReference>
<proteinExistence type="inferred from homology"/>
<dbReference type="InterPro" id="IPR029351">
    <property type="entry name" value="GAD_dom"/>
</dbReference>
<dbReference type="InterPro" id="IPR004115">
    <property type="entry name" value="GAD-like_sf"/>
</dbReference>
<comment type="caution">
    <text evidence="7">Lacks conserved residue(s) required for the propagation of feature annotation.</text>
</comment>
<comment type="subcellular location">
    <subcellularLocation>
        <location evidence="7">Cytoplasm</location>
    </subcellularLocation>
</comment>
<dbReference type="Pfam" id="PF00152">
    <property type="entry name" value="tRNA-synt_2"/>
    <property type="match status" value="1"/>
</dbReference>
<comment type="function">
    <text evidence="7">Aspartyl-tRNA synthetase with relaxed tRNA specificity since it is able to aspartylate not only its cognate tRNA(Asp) but also tRNA(Asn). Reaction proceeds in two steps: L-aspartate is first activated by ATP to form Asp-AMP and then transferred to the acceptor end of tRNA(Asp/Asn).</text>
</comment>
<dbReference type="HAMAP" id="MF_00044">
    <property type="entry name" value="Asp_tRNA_synth_type1"/>
    <property type="match status" value="1"/>
</dbReference>
<dbReference type="PRINTS" id="PR01042">
    <property type="entry name" value="TRNASYNTHASP"/>
</dbReference>
<dbReference type="GO" id="GO:0004815">
    <property type="term" value="F:aspartate-tRNA ligase activity"/>
    <property type="evidence" value="ECO:0007669"/>
    <property type="project" value="UniProtKB-UniRule"/>
</dbReference>
<dbReference type="GO" id="GO:0140096">
    <property type="term" value="F:catalytic activity, acting on a protein"/>
    <property type="evidence" value="ECO:0007669"/>
    <property type="project" value="UniProtKB-ARBA"/>
</dbReference>
<keyword evidence="7" id="KW-0963">Cytoplasm</keyword>
<comment type="similarity">
    <text evidence="1 7">Belongs to the class-II aminoacyl-tRNA synthetase family. Type 1 subfamily.</text>
</comment>
<dbReference type="InterPro" id="IPR006195">
    <property type="entry name" value="aa-tRNA-synth_II"/>
</dbReference>
<keyword evidence="2 7" id="KW-0436">Ligase</keyword>
<evidence type="ECO:0000256" key="3">
    <source>
        <dbReference type="ARBA" id="ARBA00022741"/>
    </source>
</evidence>
<name>A0A9D1SKR3_9FIRM</name>
<dbReference type="SUPFAM" id="SSF55681">
    <property type="entry name" value="Class II aaRS and biotin synthetases"/>
    <property type="match status" value="1"/>
</dbReference>
<dbReference type="PROSITE" id="PS50862">
    <property type="entry name" value="AA_TRNA_LIGASE_II"/>
    <property type="match status" value="1"/>
</dbReference>
<keyword evidence="5 7" id="KW-0648">Protein biosynthesis</keyword>
<dbReference type="InterPro" id="IPR047090">
    <property type="entry name" value="AspRS_core"/>
</dbReference>
<feature type="binding site" evidence="7">
    <location>
        <position position="181"/>
    </location>
    <ligand>
        <name>L-aspartate</name>
        <dbReference type="ChEBI" id="CHEBI:29991"/>
    </ligand>
</feature>
<gene>
    <name evidence="7 9" type="primary">aspS</name>
    <name evidence="9" type="ORF">IAB07_05580</name>
</gene>